<gene>
    <name evidence="2" type="ORF">ACFOSE_07420</name>
</gene>
<dbReference type="Proteomes" id="UP001595901">
    <property type="component" value="Unassembled WGS sequence"/>
</dbReference>
<dbReference type="RefSeq" id="WP_380432108.1">
    <property type="nucleotide sequence ID" value="NZ_JBHSAC010000061.1"/>
</dbReference>
<accession>A0ABV8D300</accession>
<keyword evidence="1" id="KW-0812">Transmembrane</keyword>
<protein>
    <submittedName>
        <fullName evidence="2">Uncharacterized protein</fullName>
    </submittedName>
</protein>
<evidence type="ECO:0000256" key="1">
    <source>
        <dbReference type="SAM" id="Phobius"/>
    </source>
</evidence>
<sequence>MSLSPRVAWLILASYLILIILSMILPIKNINLIVYTILMIENLSVIGLHVKGKYFS</sequence>
<keyword evidence="1" id="KW-0472">Membrane</keyword>
<dbReference type="EMBL" id="JBHSAC010000061">
    <property type="protein sequence ID" value="MFC3932587.1"/>
    <property type="molecule type" value="Genomic_DNA"/>
</dbReference>
<evidence type="ECO:0000313" key="3">
    <source>
        <dbReference type="Proteomes" id="UP001595901"/>
    </source>
</evidence>
<comment type="caution">
    <text evidence="2">The sequence shown here is derived from an EMBL/GenBank/DDBJ whole genome shotgun (WGS) entry which is preliminary data.</text>
</comment>
<feature type="transmembrane region" description="Helical" evidence="1">
    <location>
        <begin position="7"/>
        <end position="26"/>
    </location>
</feature>
<feature type="transmembrane region" description="Helical" evidence="1">
    <location>
        <begin position="32"/>
        <end position="50"/>
    </location>
</feature>
<proteinExistence type="predicted"/>
<keyword evidence="3" id="KW-1185">Reference proteome</keyword>
<name>A0ABV8D300_9STRE</name>
<reference evidence="3" key="1">
    <citation type="journal article" date="2019" name="Int. J. Syst. Evol. Microbiol.">
        <title>The Global Catalogue of Microorganisms (GCM) 10K type strain sequencing project: providing services to taxonomists for standard genome sequencing and annotation.</title>
        <authorList>
            <consortium name="The Broad Institute Genomics Platform"/>
            <consortium name="The Broad Institute Genome Sequencing Center for Infectious Disease"/>
            <person name="Wu L."/>
            <person name="Ma J."/>
        </authorList>
    </citation>
    <scope>NUCLEOTIDE SEQUENCE [LARGE SCALE GENOMIC DNA]</scope>
    <source>
        <strain evidence="3">CCUG 58728</strain>
    </source>
</reference>
<keyword evidence="1" id="KW-1133">Transmembrane helix</keyword>
<organism evidence="2 3">
    <name type="scientific">Streptococcus dentapri</name>
    <dbReference type="NCBI Taxonomy" id="573564"/>
    <lineage>
        <taxon>Bacteria</taxon>
        <taxon>Bacillati</taxon>
        <taxon>Bacillota</taxon>
        <taxon>Bacilli</taxon>
        <taxon>Lactobacillales</taxon>
        <taxon>Streptococcaceae</taxon>
        <taxon>Streptococcus</taxon>
    </lineage>
</organism>
<evidence type="ECO:0000313" key="2">
    <source>
        <dbReference type="EMBL" id="MFC3932587.1"/>
    </source>
</evidence>